<protein>
    <submittedName>
        <fullName evidence="2">Uncharacterized protein</fullName>
    </submittedName>
</protein>
<keyword evidence="1" id="KW-0472">Membrane</keyword>
<dbReference type="OrthoDB" id="8688589at2"/>
<evidence type="ECO:0000313" key="3">
    <source>
        <dbReference type="Proteomes" id="UP000389128"/>
    </source>
</evidence>
<keyword evidence="1" id="KW-1133">Transmembrane helix</keyword>
<feature type="transmembrane region" description="Helical" evidence="1">
    <location>
        <begin position="30"/>
        <end position="50"/>
    </location>
</feature>
<comment type="caution">
    <text evidence="2">The sequence shown here is derived from an EMBL/GenBank/DDBJ whole genome shotgun (WGS) entry which is preliminary data.</text>
</comment>
<keyword evidence="3" id="KW-1185">Reference proteome</keyword>
<proteinExistence type="predicted"/>
<evidence type="ECO:0000256" key="1">
    <source>
        <dbReference type="SAM" id="Phobius"/>
    </source>
</evidence>
<accession>A0A6C2D3K1</accession>
<organism evidence="2 3">
    <name type="scientific">Zoogloea oleivorans</name>
    <dbReference type="NCBI Taxonomy" id="1552750"/>
    <lineage>
        <taxon>Bacteria</taxon>
        <taxon>Pseudomonadati</taxon>
        <taxon>Pseudomonadota</taxon>
        <taxon>Betaproteobacteria</taxon>
        <taxon>Rhodocyclales</taxon>
        <taxon>Zoogloeaceae</taxon>
        <taxon>Zoogloea</taxon>
    </lineage>
</organism>
<evidence type="ECO:0000313" key="2">
    <source>
        <dbReference type="EMBL" id="TYC60182.1"/>
    </source>
</evidence>
<reference evidence="2 3" key="1">
    <citation type="submission" date="2019-01" db="EMBL/GenBank/DDBJ databases">
        <title>Zoogloea oleivorans genome sequencing and assembly.</title>
        <authorList>
            <person name="Tancsics A."/>
            <person name="Farkas M."/>
            <person name="Kriszt B."/>
            <person name="Maroti G."/>
            <person name="Horvath B."/>
        </authorList>
    </citation>
    <scope>NUCLEOTIDE SEQUENCE [LARGE SCALE GENOMIC DNA]</scope>
    <source>
        <strain evidence="2 3">Buc</strain>
    </source>
</reference>
<dbReference type="AlphaFoldDB" id="A0A6C2D3K1"/>
<dbReference type="EMBL" id="SDKK01000005">
    <property type="protein sequence ID" value="TYC60182.1"/>
    <property type="molecule type" value="Genomic_DNA"/>
</dbReference>
<gene>
    <name evidence="2" type="ORF">ETQ85_06660</name>
</gene>
<dbReference type="Proteomes" id="UP000389128">
    <property type="component" value="Unassembled WGS sequence"/>
</dbReference>
<keyword evidence="1" id="KW-0812">Transmembrane</keyword>
<sequence>MAPDTPETRQDAATAALTAATLGQGRQLDLLSLALLLLALATLLLATTGLTGHGLLGVSVTAGLVQRYYAFRCDLDARLFAHWAACWSGLWAPDPQADLVAFDHALTGVFGTSETPTPPRPLAERVRGALRLLRHQSIALAVQFSALLGAILWHLSHTGSP</sequence>
<name>A0A6C2D3K1_9RHOO</name>
<dbReference type="RefSeq" id="WP_148578272.1">
    <property type="nucleotide sequence ID" value="NZ_JAVEUW010000043.1"/>
</dbReference>